<evidence type="ECO:0000259" key="3">
    <source>
        <dbReference type="Pfam" id="PF02230"/>
    </source>
</evidence>
<dbReference type="Pfam" id="PF02230">
    <property type="entry name" value="Abhydrolase_2"/>
    <property type="match status" value="1"/>
</dbReference>
<keyword evidence="5" id="KW-1185">Reference proteome</keyword>
<reference evidence="5" key="1">
    <citation type="journal article" date="2019" name="Int. J. Syst. Evol. Microbiol.">
        <title>The Global Catalogue of Microorganisms (GCM) 10K type strain sequencing project: providing services to taxonomists for standard genome sequencing and annotation.</title>
        <authorList>
            <consortium name="The Broad Institute Genomics Platform"/>
            <consortium name="The Broad Institute Genome Sequencing Center for Infectious Disease"/>
            <person name="Wu L."/>
            <person name="Ma J."/>
        </authorList>
    </citation>
    <scope>NUCLEOTIDE SEQUENCE [LARGE SCALE GENOMIC DNA]</scope>
    <source>
        <strain evidence="5">TISTR 1514</strain>
    </source>
</reference>
<accession>A0ABW5V021</accession>
<name>A0ABW5V021_9MICO</name>
<dbReference type="GO" id="GO:0016787">
    <property type="term" value="F:hydrolase activity"/>
    <property type="evidence" value="ECO:0007669"/>
    <property type="project" value="UniProtKB-KW"/>
</dbReference>
<dbReference type="RefSeq" id="WP_040904430.1">
    <property type="nucleotide sequence ID" value="NZ_JBHUNE010000008.1"/>
</dbReference>
<dbReference type="SUPFAM" id="SSF53474">
    <property type="entry name" value="alpha/beta-Hydrolases"/>
    <property type="match status" value="1"/>
</dbReference>
<organism evidence="4 5">
    <name type="scientific">Gulosibacter faecalis</name>
    <dbReference type="NCBI Taxonomy" id="272240"/>
    <lineage>
        <taxon>Bacteria</taxon>
        <taxon>Bacillati</taxon>
        <taxon>Actinomycetota</taxon>
        <taxon>Actinomycetes</taxon>
        <taxon>Micrococcales</taxon>
        <taxon>Microbacteriaceae</taxon>
        <taxon>Gulosibacter</taxon>
    </lineage>
</organism>
<protein>
    <submittedName>
        <fullName evidence="4">Alpha/beta hydrolase</fullName>
    </submittedName>
</protein>
<sequence length="221" mass="24414">MTTLHTISPTGLRGGPTLLLLHGFGANEQDLFGLISPLDVPPNWDILSIRAPLPVPQMTGAAWFPFDAKTKRGHISEELDALDDEAIAKSLELLLATLDEKLPKGKIVPIGFSQGAVMAAELMRARPERVPAAVLLSGFVLPTEKSSVESDQRLTELDCPVFFGWGEQDDSSISRAAFKLTEEWLRTHTRATIHRYPELGHEVSMEELRDVRGFLEGIHVR</sequence>
<dbReference type="EMBL" id="JBHUNE010000008">
    <property type="protein sequence ID" value="MFD2759045.1"/>
    <property type="molecule type" value="Genomic_DNA"/>
</dbReference>
<proteinExistence type="inferred from homology"/>
<dbReference type="Proteomes" id="UP001597492">
    <property type="component" value="Unassembled WGS sequence"/>
</dbReference>
<dbReference type="PANTHER" id="PTHR10655">
    <property type="entry name" value="LYSOPHOSPHOLIPASE-RELATED"/>
    <property type="match status" value="1"/>
</dbReference>
<evidence type="ECO:0000313" key="5">
    <source>
        <dbReference type="Proteomes" id="UP001597492"/>
    </source>
</evidence>
<evidence type="ECO:0000313" key="4">
    <source>
        <dbReference type="EMBL" id="MFD2759045.1"/>
    </source>
</evidence>
<evidence type="ECO:0000256" key="1">
    <source>
        <dbReference type="ARBA" id="ARBA00006499"/>
    </source>
</evidence>
<dbReference type="PANTHER" id="PTHR10655:SF17">
    <property type="entry name" value="LYSOPHOSPHOLIPASE-LIKE PROTEIN 1"/>
    <property type="match status" value="1"/>
</dbReference>
<dbReference type="Gene3D" id="3.40.50.1820">
    <property type="entry name" value="alpha/beta hydrolase"/>
    <property type="match status" value="1"/>
</dbReference>
<comment type="caution">
    <text evidence="4">The sequence shown here is derived from an EMBL/GenBank/DDBJ whole genome shotgun (WGS) entry which is preliminary data.</text>
</comment>
<dbReference type="InterPro" id="IPR029058">
    <property type="entry name" value="AB_hydrolase_fold"/>
</dbReference>
<comment type="similarity">
    <text evidence="1">Belongs to the AB hydrolase superfamily. AB hydrolase 2 family.</text>
</comment>
<feature type="domain" description="Phospholipase/carboxylesterase/thioesterase" evidence="3">
    <location>
        <begin position="15"/>
        <end position="216"/>
    </location>
</feature>
<dbReference type="InterPro" id="IPR050565">
    <property type="entry name" value="LYPA1-2/EST-like"/>
</dbReference>
<keyword evidence="2 4" id="KW-0378">Hydrolase</keyword>
<dbReference type="InterPro" id="IPR003140">
    <property type="entry name" value="PLipase/COase/thioEstase"/>
</dbReference>
<gene>
    <name evidence="4" type="ORF">ACFSW7_11730</name>
</gene>
<evidence type="ECO:0000256" key="2">
    <source>
        <dbReference type="ARBA" id="ARBA00022801"/>
    </source>
</evidence>